<evidence type="ECO:0000313" key="2">
    <source>
        <dbReference type="Proteomes" id="UP000319486"/>
    </source>
</evidence>
<accession>A0A502BUZ3</accession>
<keyword evidence="2" id="KW-1185">Reference proteome</keyword>
<gene>
    <name evidence="1" type="ORF">EAH88_18675</name>
</gene>
<proteinExistence type="predicted"/>
<sequence>MPYTRFPDNQNILVTLDALSDAAIVDRCKLAKGTEQFVPIECVIHMLRRGLRTNNTALTNPLFTQFMERLRRVIPLREGQESQYRVQAYEQVQDRLTGLFAKESTEYQERLDFLEIRFEGALARMLQDARKKASKERHRKAPLIDEETGEIDPQVEQAAGSFNPFDPENISEESYRWALDEAMEELPTTQKRIIEMIRNDVLIDSQDPNVQTISKTLGISEKTVRNQRDKAIVAMKALVNRGEN</sequence>
<dbReference type="SUPFAM" id="SSF88659">
    <property type="entry name" value="Sigma3 and sigma4 domains of RNA polymerase sigma factors"/>
    <property type="match status" value="1"/>
</dbReference>
<dbReference type="InterPro" id="IPR013324">
    <property type="entry name" value="RNA_pol_sigma_r3/r4-like"/>
</dbReference>
<protein>
    <submittedName>
        <fullName evidence="1">Sigma-70 family RNA polymerase sigma factor</fullName>
    </submittedName>
</protein>
<dbReference type="Gene3D" id="1.10.10.10">
    <property type="entry name" value="Winged helix-like DNA-binding domain superfamily/Winged helix DNA-binding domain"/>
    <property type="match status" value="1"/>
</dbReference>
<dbReference type="Proteomes" id="UP000319486">
    <property type="component" value="Unassembled WGS sequence"/>
</dbReference>
<comment type="caution">
    <text evidence="1">The sequence shown here is derived from an EMBL/GenBank/DDBJ whole genome shotgun (WGS) entry which is preliminary data.</text>
</comment>
<evidence type="ECO:0000313" key="1">
    <source>
        <dbReference type="EMBL" id="TPG04134.1"/>
    </source>
</evidence>
<dbReference type="InterPro" id="IPR036388">
    <property type="entry name" value="WH-like_DNA-bd_sf"/>
</dbReference>
<reference evidence="1 2" key="1">
    <citation type="journal article" date="2019" name="Environ. Microbiol.">
        <title>Species interactions and distinct microbial communities in high Arctic permafrost affected cryosols are associated with the CH4 and CO2 gas fluxes.</title>
        <authorList>
            <person name="Altshuler I."/>
            <person name="Hamel J."/>
            <person name="Turney S."/>
            <person name="Magnuson E."/>
            <person name="Levesque R."/>
            <person name="Greer C."/>
            <person name="Whyte L.G."/>
        </authorList>
    </citation>
    <scope>NUCLEOTIDE SEQUENCE [LARGE SCALE GENOMIC DNA]</scope>
    <source>
        <strain evidence="1 2">S13Y</strain>
    </source>
</reference>
<name>A0A502BUZ3_9GAMM</name>
<dbReference type="AlphaFoldDB" id="A0A502BUZ3"/>
<organism evidence="1 2">
    <name type="scientific">Rhodanobacter glycinis</name>
    <dbReference type="NCBI Taxonomy" id="582702"/>
    <lineage>
        <taxon>Bacteria</taxon>
        <taxon>Pseudomonadati</taxon>
        <taxon>Pseudomonadota</taxon>
        <taxon>Gammaproteobacteria</taxon>
        <taxon>Lysobacterales</taxon>
        <taxon>Rhodanobacteraceae</taxon>
        <taxon>Rhodanobacter</taxon>
    </lineage>
</organism>
<dbReference type="EMBL" id="RCZO01000015">
    <property type="protein sequence ID" value="TPG04134.1"/>
    <property type="molecule type" value="Genomic_DNA"/>
</dbReference>